<sequence length="115" mass="13041">MDSRRARPGGSRPKLRKACSPHRAVPISPRHFTPQSPFETFNFGTAPFSRLQSRGKPERAVHVRCYRAMTLGRTQANRCGVTDAARNHETTIRTSVEIRQQETLPDCIEPEIIEN</sequence>
<dbReference type="AlphaFoldDB" id="A0A426YG48"/>
<organism evidence="2 3">
    <name type="scientific">Ensete ventricosum</name>
    <name type="common">Abyssinian banana</name>
    <name type="synonym">Musa ensete</name>
    <dbReference type="NCBI Taxonomy" id="4639"/>
    <lineage>
        <taxon>Eukaryota</taxon>
        <taxon>Viridiplantae</taxon>
        <taxon>Streptophyta</taxon>
        <taxon>Embryophyta</taxon>
        <taxon>Tracheophyta</taxon>
        <taxon>Spermatophyta</taxon>
        <taxon>Magnoliopsida</taxon>
        <taxon>Liliopsida</taxon>
        <taxon>Zingiberales</taxon>
        <taxon>Musaceae</taxon>
        <taxon>Ensete</taxon>
    </lineage>
</organism>
<evidence type="ECO:0000313" key="2">
    <source>
        <dbReference type="EMBL" id="RRT50683.1"/>
    </source>
</evidence>
<gene>
    <name evidence="2" type="ORF">B296_00026329</name>
</gene>
<reference evidence="2 3" key="1">
    <citation type="journal article" date="2014" name="Agronomy (Basel)">
        <title>A Draft Genome Sequence for Ensete ventricosum, the Drought-Tolerant Tree Against Hunger.</title>
        <authorList>
            <person name="Harrison J."/>
            <person name="Moore K.A."/>
            <person name="Paszkiewicz K."/>
            <person name="Jones T."/>
            <person name="Grant M."/>
            <person name="Ambacheew D."/>
            <person name="Muzemil S."/>
            <person name="Studholme D.J."/>
        </authorList>
    </citation>
    <scope>NUCLEOTIDE SEQUENCE [LARGE SCALE GENOMIC DNA]</scope>
</reference>
<proteinExistence type="predicted"/>
<feature type="region of interest" description="Disordered" evidence="1">
    <location>
        <begin position="1"/>
        <end position="33"/>
    </location>
</feature>
<name>A0A426YG48_ENSVE</name>
<dbReference type="Proteomes" id="UP000287651">
    <property type="component" value="Unassembled WGS sequence"/>
</dbReference>
<evidence type="ECO:0000256" key="1">
    <source>
        <dbReference type="SAM" id="MobiDB-lite"/>
    </source>
</evidence>
<comment type="caution">
    <text evidence="2">The sequence shown here is derived from an EMBL/GenBank/DDBJ whole genome shotgun (WGS) entry which is preliminary data.</text>
</comment>
<dbReference type="EMBL" id="AMZH03012625">
    <property type="protein sequence ID" value="RRT50683.1"/>
    <property type="molecule type" value="Genomic_DNA"/>
</dbReference>
<accession>A0A426YG48</accession>
<evidence type="ECO:0000313" key="3">
    <source>
        <dbReference type="Proteomes" id="UP000287651"/>
    </source>
</evidence>
<protein>
    <submittedName>
        <fullName evidence="2">Uncharacterized protein</fullName>
    </submittedName>
</protein>